<feature type="compositionally biased region" description="Polar residues" evidence="6">
    <location>
        <begin position="810"/>
        <end position="820"/>
    </location>
</feature>
<dbReference type="GO" id="GO:0008270">
    <property type="term" value="F:zinc ion binding"/>
    <property type="evidence" value="ECO:0007669"/>
    <property type="project" value="UniProtKB-KW"/>
</dbReference>
<feature type="zinc finger region" description="C3H1-type" evidence="5">
    <location>
        <begin position="687"/>
        <end position="715"/>
    </location>
</feature>
<evidence type="ECO:0000256" key="4">
    <source>
        <dbReference type="ARBA" id="ARBA00022833"/>
    </source>
</evidence>
<evidence type="ECO:0000256" key="3">
    <source>
        <dbReference type="ARBA" id="ARBA00022771"/>
    </source>
</evidence>
<dbReference type="PROSITE" id="PS50103">
    <property type="entry name" value="ZF_C3H1"/>
    <property type="match status" value="2"/>
</dbReference>
<proteinExistence type="predicted"/>
<feature type="region of interest" description="Disordered" evidence="6">
    <location>
        <begin position="331"/>
        <end position="396"/>
    </location>
</feature>
<dbReference type="FunFam" id="4.10.1000.10:FF:000001">
    <property type="entry name" value="zinc finger CCCH domain-containing protein 15-like"/>
    <property type="match status" value="1"/>
</dbReference>
<dbReference type="InterPro" id="IPR036855">
    <property type="entry name" value="Znf_CCCH_sf"/>
</dbReference>
<feature type="compositionally biased region" description="Low complexity" evidence="6">
    <location>
        <begin position="343"/>
        <end position="359"/>
    </location>
</feature>
<reference evidence="8 9" key="1">
    <citation type="journal article" date="2020" name="ISME J.">
        <title>Uncovering the hidden diversity of litter-decomposition mechanisms in mushroom-forming fungi.</title>
        <authorList>
            <person name="Floudas D."/>
            <person name="Bentzer J."/>
            <person name="Ahren D."/>
            <person name="Johansson T."/>
            <person name="Persson P."/>
            <person name="Tunlid A."/>
        </authorList>
    </citation>
    <scope>NUCLEOTIDE SEQUENCE [LARGE SCALE GENOMIC DNA]</scope>
    <source>
        <strain evidence="8 9">CBS 291.85</strain>
    </source>
</reference>
<name>A0A8H5GJR2_9AGAR</name>
<dbReference type="GO" id="GO:0003729">
    <property type="term" value="F:mRNA binding"/>
    <property type="evidence" value="ECO:0007669"/>
    <property type="project" value="InterPro"/>
</dbReference>
<feature type="compositionally biased region" description="Basic and acidic residues" evidence="6">
    <location>
        <begin position="331"/>
        <end position="342"/>
    </location>
</feature>
<dbReference type="EMBL" id="JAACJM010000024">
    <property type="protein sequence ID" value="KAF5366313.1"/>
    <property type="molecule type" value="Genomic_DNA"/>
</dbReference>
<feature type="compositionally biased region" description="Polar residues" evidence="6">
    <location>
        <begin position="658"/>
        <end position="682"/>
    </location>
</feature>
<feature type="region of interest" description="Disordered" evidence="6">
    <location>
        <begin position="757"/>
        <end position="792"/>
    </location>
</feature>
<dbReference type="PANTHER" id="PTHR12547:SF18">
    <property type="entry name" value="PROTEIN TIS11"/>
    <property type="match status" value="1"/>
</dbReference>
<feature type="zinc finger region" description="C3H1-type" evidence="5">
    <location>
        <begin position="725"/>
        <end position="753"/>
    </location>
</feature>
<evidence type="ECO:0000313" key="9">
    <source>
        <dbReference type="Proteomes" id="UP000559256"/>
    </source>
</evidence>
<gene>
    <name evidence="8" type="ORF">D9758_005716</name>
</gene>
<dbReference type="Gene3D" id="4.10.1000.10">
    <property type="entry name" value="Zinc finger, CCCH-type"/>
    <property type="match status" value="2"/>
</dbReference>
<dbReference type="Proteomes" id="UP000559256">
    <property type="component" value="Unassembled WGS sequence"/>
</dbReference>
<dbReference type="Pfam" id="PF00642">
    <property type="entry name" value="zf-CCCH"/>
    <property type="match status" value="2"/>
</dbReference>
<dbReference type="PANTHER" id="PTHR12547">
    <property type="entry name" value="CCCH ZINC FINGER/TIS11-RELATED"/>
    <property type="match status" value="1"/>
</dbReference>
<evidence type="ECO:0000256" key="6">
    <source>
        <dbReference type="SAM" id="MobiDB-lite"/>
    </source>
</evidence>
<feature type="compositionally biased region" description="Basic and acidic residues" evidence="6">
    <location>
        <begin position="520"/>
        <end position="529"/>
    </location>
</feature>
<dbReference type="AlphaFoldDB" id="A0A8H5GJR2"/>
<feature type="domain" description="C3H1-type" evidence="7">
    <location>
        <begin position="725"/>
        <end position="753"/>
    </location>
</feature>
<feature type="region of interest" description="Disordered" evidence="6">
    <location>
        <begin position="806"/>
        <end position="839"/>
    </location>
</feature>
<feature type="domain" description="C3H1-type" evidence="7">
    <location>
        <begin position="687"/>
        <end position="715"/>
    </location>
</feature>
<keyword evidence="9" id="KW-1185">Reference proteome</keyword>
<dbReference type="SMART" id="SM00356">
    <property type="entry name" value="ZnF_C3H1"/>
    <property type="match status" value="2"/>
</dbReference>
<keyword evidence="3 5" id="KW-0863">Zinc-finger</keyword>
<evidence type="ECO:0000256" key="2">
    <source>
        <dbReference type="ARBA" id="ARBA00022737"/>
    </source>
</evidence>
<evidence type="ECO:0000256" key="1">
    <source>
        <dbReference type="ARBA" id="ARBA00022723"/>
    </source>
</evidence>
<sequence>MTSYPTQDTYARLLLHHKLGYPLWLPEPNQEDRLRTRIVREEDINNPRDGIPWDIYRNSTPPEYSAMGIVPNLYAEGIRIGDVGLATKHGFVTLFNIFLPENDPVNTRVPYGVPPGFATLKFHRDQLWTADCHTQTPIYSKHTREIKLAVDGTALPPGAIVGPGVGVEVHFLRSRGAALLLPEGAYRVDYDGLPAIRDYVVQNVESWYQYFERLGTNIDVYNGDIYIITGYDKTHSYENMSFQHHSGEASISLRVASPILANGDLGKLAMSFSSSTMHTPSTGASRPEHRLKNLSVFIRGYKIMFNHTSRLFSKKRPIQLRDVTDDKSKNLVFRGDRLRRDPSSSQGSSGSHPALSSGGMQEEETQYPSDDSSDSESRGSSILDSEPDNIPNEAYHPSNIINSCMLETHPDASAALTHDKDWFTLVEETDEEFPSENILKTRLKERYQTSLQQGLVYLVGPSTTRNPSEQLAEIKLAAVHAIDSGEEEKDDDKDEDISHFDAQKAQDIPVPQLSSASVSADRRSLKEPGADIALPTPGSVMGSAFSLSPAESSESEDARKRSLRTTKGSLRVPIPAPSAIPGMFTPPGSPSPSSPASPVESLYGLRERTAPNIPMSHFDDTLTVQEGKNAWPISIDEQNIETSSIPIPHLPWTQYMVPSQQSNGGMPSPDNTAGGSGPSANNRKLGLYKTELCRSWEEKGSCRYGSKCQFAHGEEELREVAHHPKYKTEICRTFWVSGSCPYGKRCCFIHTELPSSAAAVGGQPPADSVPPPSSRADGHALSKSTNSDPNDASGLLSKFFARISAKRTQDQNTETSSTPVETLPPGFPFGSRPPTGTLRVNTSVLDGSEMKQQYKSAYPTFANNSVLLPAQEQIAARSPAPVTAGPDFGRHNNSRLEIVGYNQRMNKAGTPSGRHAPSGSEDLRYT</sequence>
<comment type="caution">
    <text evidence="8">The sequence shown here is derived from an EMBL/GenBank/DDBJ whole genome shotgun (WGS) entry which is preliminary data.</text>
</comment>
<feature type="region of interest" description="Disordered" evidence="6">
    <location>
        <begin position="658"/>
        <end position="683"/>
    </location>
</feature>
<dbReference type="OrthoDB" id="410307at2759"/>
<feature type="region of interest" description="Disordered" evidence="6">
    <location>
        <begin position="904"/>
        <end position="926"/>
    </location>
</feature>
<keyword evidence="4 5" id="KW-0862">Zinc</keyword>
<dbReference type="InterPro" id="IPR000571">
    <property type="entry name" value="Znf_CCCH"/>
</dbReference>
<protein>
    <recommendedName>
        <fullName evidence="7">C3H1-type domain-containing protein</fullName>
    </recommendedName>
</protein>
<accession>A0A8H5GJR2</accession>
<dbReference type="SUPFAM" id="SSF90229">
    <property type="entry name" value="CCCH zinc finger"/>
    <property type="match status" value="2"/>
</dbReference>
<keyword evidence="1 5" id="KW-0479">Metal-binding</keyword>
<evidence type="ECO:0000256" key="5">
    <source>
        <dbReference type="PROSITE-ProRule" id="PRU00723"/>
    </source>
</evidence>
<organism evidence="8 9">
    <name type="scientific">Tetrapyrgos nigripes</name>
    <dbReference type="NCBI Taxonomy" id="182062"/>
    <lineage>
        <taxon>Eukaryota</taxon>
        <taxon>Fungi</taxon>
        <taxon>Dikarya</taxon>
        <taxon>Basidiomycota</taxon>
        <taxon>Agaricomycotina</taxon>
        <taxon>Agaricomycetes</taxon>
        <taxon>Agaricomycetidae</taxon>
        <taxon>Agaricales</taxon>
        <taxon>Marasmiineae</taxon>
        <taxon>Marasmiaceae</taxon>
        <taxon>Tetrapyrgos</taxon>
    </lineage>
</organism>
<evidence type="ECO:0000313" key="8">
    <source>
        <dbReference type="EMBL" id="KAF5366313.1"/>
    </source>
</evidence>
<feature type="region of interest" description="Disordered" evidence="6">
    <location>
        <begin position="501"/>
        <end position="599"/>
    </location>
</feature>
<dbReference type="InterPro" id="IPR045877">
    <property type="entry name" value="ZFP36-like"/>
</dbReference>
<evidence type="ECO:0000259" key="7">
    <source>
        <dbReference type="PROSITE" id="PS50103"/>
    </source>
</evidence>
<keyword evidence="2" id="KW-0677">Repeat</keyword>